<keyword evidence="4" id="KW-0620">Polyamine biosynthesis</keyword>
<evidence type="ECO:0000256" key="9">
    <source>
        <dbReference type="ARBA" id="ARBA00046672"/>
    </source>
</evidence>
<evidence type="ECO:0000256" key="8">
    <source>
        <dbReference type="ARBA" id="ARBA00037173"/>
    </source>
</evidence>
<reference evidence="15" key="1">
    <citation type="journal article" date="2012" name="Nature">
        <title>The oyster genome reveals stress adaptation and complexity of shell formation.</title>
        <authorList>
            <person name="Zhang G."/>
            <person name="Fang X."/>
            <person name="Guo X."/>
            <person name="Li L."/>
            <person name="Luo R."/>
            <person name="Xu F."/>
            <person name="Yang P."/>
            <person name="Zhang L."/>
            <person name="Wang X."/>
            <person name="Qi H."/>
            <person name="Xiong Z."/>
            <person name="Que H."/>
            <person name="Xie Y."/>
            <person name="Holland P.W."/>
            <person name="Paps J."/>
            <person name="Zhu Y."/>
            <person name="Wu F."/>
            <person name="Chen Y."/>
            <person name="Wang J."/>
            <person name="Peng C."/>
            <person name="Meng J."/>
            <person name="Yang L."/>
            <person name="Liu J."/>
            <person name="Wen B."/>
            <person name="Zhang N."/>
            <person name="Huang Z."/>
            <person name="Zhu Q."/>
            <person name="Feng Y."/>
            <person name="Mount A."/>
            <person name="Hedgecock D."/>
            <person name="Xu Z."/>
            <person name="Liu Y."/>
            <person name="Domazet-Loso T."/>
            <person name="Du Y."/>
            <person name="Sun X."/>
            <person name="Zhang S."/>
            <person name="Liu B."/>
            <person name="Cheng P."/>
            <person name="Jiang X."/>
            <person name="Li J."/>
            <person name="Fan D."/>
            <person name="Wang W."/>
            <person name="Fu W."/>
            <person name="Wang T."/>
            <person name="Wang B."/>
            <person name="Zhang J."/>
            <person name="Peng Z."/>
            <person name="Li Y."/>
            <person name="Li N."/>
            <person name="Wang J."/>
            <person name="Chen M."/>
            <person name="He Y."/>
            <person name="Tan F."/>
            <person name="Song X."/>
            <person name="Zheng Q."/>
            <person name="Huang R."/>
            <person name="Yang H."/>
            <person name="Du X."/>
            <person name="Chen L."/>
            <person name="Yang M."/>
            <person name="Gaffney P.M."/>
            <person name="Wang S."/>
            <person name="Luo L."/>
            <person name="She Z."/>
            <person name="Ming Y."/>
            <person name="Huang W."/>
            <person name="Zhang S."/>
            <person name="Huang B."/>
            <person name="Zhang Y."/>
            <person name="Qu T."/>
            <person name="Ni P."/>
            <person name="Miao G."/>
            <person name="Wang J."/>
            <person name="Wang Q."/>
            <person name="Steinberg C.E."/>
            <person name="Wang H."/>
            <person name="Li N."/>
            <person name="Qian L."/>
            <person name="Zhang G."/>
            <person name="Li Y."/>
            <person name="Yang H."/>
            <person name="Liu X."/>
            <person name="Wang J."/>
            <person name="Yin Y."/>
            <person name="Wang J."/>
        </authorList>
    </citation>
    <scope>NUCLEOTIDE SEQUENCE [LARGE SCALE GENOMIC DNA]</scope>
    <source>
        <strain evidence="15">05x7-T-G4-1.051#20</strain>
    </source>
</reference>
<dbReference type="Pfam" id="PF02784">
    <property type="entry name" value="Orn_Arg_deC_N"/>
    <property type="match status" value="1"/>
</dbReference>
<evidence type="ECO:0000256" key="11">
    <source>
        <dbReference type="PIRSR" id="PIRSR600183-50"/>
    </source>
</evidence>
<dbReference type="PROSITE" id="PS00878">
    <property type="entry name" value="ODR_DC_2_1"/>
    <property type="match status" value="1"/>
</dbReference>
<sequence>MKKYLGNNCTVQMITYERSIKSLVQEKAALHDREVKEEAFFIGDLGDIIAKYQVWKETLPRVMPFYAVKCNDDYAVLKLLSDIGVNFDCASKAEIMKVLDLGVDPSRIIYANPCKQNSFIKYAAKKNVEMMTFDNEDELHKVKALFPEAKLVLRILPPSNFKVQCELGNKYGCHPDKACTLLEVARNLGLNVMGVSFHVGSGCEEAEAFAVAIQQARNVFDLAIDMGFDMTLLDIGGGFHVGSGCEEAEAFAVAIQQARNVFDLAIDMGFDMTLLDIGGGFPGQQSAPIPFSAIASVVNEALDQYFPASEGVEIIAEPGRYFVASAFTLTVNVIAKRVVTKEKTNDDDPVDTQGPVMMYYVNDGVYGSFNCLLFDHAKVEVSTLQESDERSYSSSIWGPTCDGLDCILEDCPLPELRVGHWLFFRDMGAYTMSAASTFNGMPPPQKYYFCEQDQWNMVYPERVRKSSYIQKIPFMMTGHLVDEAHDFADEIFGTSPAAEALVGSPYEKERPLSSIRIMSLIGLGIGFVSVVVGILVFVFLEGGKYPIISAVGIWYGLIQITFGMLGLLACQSTDEKKQGNLLSGHYVLSIVVMSMGYALAVAIQAVAACGNKNDSCGTNPDTQLALHIVILCVIVVGNFLGITSMVFHMRNRKILHPEWKNRKGCCC</sequence>
<gene>
    <name evidence="15" type="ORF">CGI_10009208</name>
</gene>
<dbReference type="FunFam" id="3.20.20.10:FF:000005">
    <property type="entry name" value="Ornithine decarboxylase"/>
    <property type="match status" value="1"/>
</dbReference>
<evidence type="ECO:0000256" key="2">
    <source>
        <dbReference type="ARBA" id="ARBA00008872"/>
    </source>
</evidence>
<comment type="function">
    <text evidence="8">Catalyzes the first and rate-limiting step of polyamine biosynthesis that converts ornithine into putrescine, which is the precursor for the polyamines, spermidine and spermine. Polyamines are essential for cell proliferation and are implicated in cellular processes, ranging from DNA replication to apoptosis.</text>
</comment>
<dbReference type="EC" id="4.1.1.17" evidence="7"/>
<keyword evidence="3 11" id="KW-0663">Pyridoxal phosphate</keyword>
<evidence type="ECO:0000256" key="1">
    <source>
        <dbReference type="ARBA" id="ARBA00001933"/>
    </source>
</evidence>
<dbReference type="EMBL" id="JH818710">
    <property type="protein sequence ID" value="EKC25536.1"/>
    <property type="molecule type" value="Genomic_DNA"/>
</dbReference>
<evidence type="ECO:0000259" key="14">
    <source>
        <dbReference type="Pfam" id="PF02784"/>
    </source>
</evidence>
<organism evidence="15">
    <name type="scientific">Magallana gigas</name>
    <name type="common">Pacific oyster</name>
    <name type="synonym">Crassostrea gigas</name>
    <dbReference type="NCBI Taxonomy" id="29159"/>
    <lineage>
        <taxon>Eukaryota</taxon>
        <taxon>Metazoa</taxon>
        <taxon>Spiralia</taxon>
        <taxon>Lophotrochozoa</taxon>
        <taxon>Mollusca</taxon>
        <taxon>Bivalvia</taxon>
        <taxon>Autobranchia</taxon>
        <taxon>Pteriomorphia</taxon>
        <taxon>Ostreida</taxon>
        <taxon>Ostreoidea</taxon>
        <taxon>Ostreidae</taxon>
        <taxon>Magallana</taxon>
    </lineage>
</organism>
<dbReference type="InterPro" id="IPR000183">
    <property type="entry name" value="Orn/DAP/Arg_de-COase"/>
</dbReference>
<evidence type="ECO:0000256" key="7">
    <source>
        <dbReference type="ARBA" id="ARBA00034138"/>
    </source>
</evidence>
<dbReference type="InterPro" id="IPR002433">
    <property type="entry name" value="Orn_de-COase"/>
</dbReference>
<evidence type="ECO:0000313" key="15">
    <source>
        <dbReference type="EMBL" id="EKC25536.1"/>
    </source>
</evidence>
<comment type="pathway">
    <text evidence="6">Amine and polyamine biosynthesis; putrescine biosynthesis via L-ornithine pathway; putrescine from L-ornithine: step 1/1.</text>
</comment>
<dbReference type="InterPro" id="IPR022644">
    <property type="entry name" value="De-COase2_N"/>
</dbReference>
<dbReference type="HOGENOM" id="CLU_026444_1_1_1"/>
<dbReference type="InterPro" id="IPR022657">
    <property type="entry name" value="De-COase2_CS"/>
</dbReference>
<comment type="cofactor">
    <cofactor evidence="1 11">
        <name>pyridoxal 5'-phosphate</name>
        <dbReference type="ChEBI" id="CHEBI:597326"/>
    </cofactor>
</comment>
<feature type="modified residue" description="N6-(pyridoxal phosphate)lysine" evidence="11">
    <location>
        <position position="69"/>
    </location>
</feature>
<evidence type="ECO:0000259" key="13">
    <source>
        <dbReference type="Pfam" id="PF00278"/>
    </source>
</evidence>
<dbReference type="AlphaFoldDB" id="K1QVE5"/>
<dbReference type="PANTHER" id="PTHR11482">
    <property type="entry name" value="ARGININE/DIAMINOPIMELATE/ORNITHINE DECARBOXYLASE"/>
    <property type="match status" value="1"/>
</dbReference>
<dbReference type="Pfam" id="PF00278">
    <property type="entry name" value="Orn_DAP_Arg_deC"/>
    <property type="match status" value="1"/>
</dbReference>
<name>K1QVE5_MAGGI</name>
<keyword evidence="5" id="KW-0456">Lyase</keyword>
<evidence type="ECO:0000256" key="3">
    <source>
        <dbReference type="ARBA" id="ARBA00022898"/>
    </source>
</evidence>
<evidence type="ECO:0000256" key="10">
    <source>
        <dbReference type="ARBA" id="ARBA00049127"/>
    </source>
</evidence>
<proteinExistence type="inferred from homology"/>
<dbReference type="GO" id="GO:0005737">
    <property type="term" value="C:cytoplasm"/>
    <property type="evidence" value="ECO:0007669"/>
    <property type="project" value="TreeGrafter"/>
</dbReference>
<evidence type="ECO:0000256" key="4">
    <source>
        <dbReference type="ARBA" id="ARBA00023115"/>
    </source>
</evidence>
<dbReference type="FunCoup" id="K1QVE5">
    <property type="interactions" value="308"/>
</dbReference>
<dbReference type="InterPro" id="IPR009006">
    <property type="entry name" value="Ala_racemase/Decarboxylase_C"/>
</dbReference>
<dbReference type="SUPFAM" id="SSF50621">
    <property type="entry name" value="Alanine racemase C-terminal domain-like"/>
    <property type="match status" value="1"/>
</dbReference>
<accession>K1QVE5</accession>
<dbReference type="CDD" id="cd00622">
    <property type="entry name" value="PLPDE_III_ODC"/>
    <property type="match status" value="1"/>
</dbReference>
<protein>
    <recommendedName>
        <fullName evidence="7">ornithine decarboxylase</fullName>
        <ecNumber evidence="7">4.1.1.17</ecNumber>
    </recommendedName>
</protein>
<evidence type="ECO:0000256" key="12">
    <source>
        <dbReference type="RuleBase" id="RU003737"/>
    </source>
</evidence>
<dbReference type="PROSITE" id="PS00879">
    <property type="entry name" value="ODR_DC_2_2"/>
    <property type="match status" value="1"/>
</dbReference>
<dbReference type="Gene3D" id="2.40.37.10">
    <property type="entry name" value="Lyase, Ornithine Decarboxylase, Chain A, domain 1"/>
    <property type="match status" value="1"/>
</dbReference>
<dbReference type="InterPro" id="IPR029066">
    <property type="entry name" value="PLP-binding_barrel"/>
</dbReference>
<feature type="domain" description="Orn/DAP/Arg decarboxylase 2 N-terminal" evidence="14">
    <location>
        <begin position="45"/>
        <end position="239"/>
    </location>
</feature>
<dbReference type="FunFam" id="2.40.37.10:FF:000005">
    <property type="entry name" value="Ornithine decarboxylase"/>
    <property type="match status" value="1"/>
</dbReference>
<dbReference type="PRINTS" id="PR01182">
    <property type="entry name" value="ORNDCRBXLASE"/>
</dbReference>
<dbReference type="InParanoid" id="K1QVE5"/>
<comment type="similarity">
    <text evidence="2 12">Belongs to the Orn/Lys/Arg decarboxylase class-II family.</text>
</comment>
<dbReference type="InterPro" id="IPR022643">
    <property type="entry name" value="De-COase2_C"/>
</dbReference>
<dbReference type="SUPFAM" id="SSF51419">
    <property type="entry name" value="PLP-binding barrel"/>
    <property type="match status" value="2"/>
</dbReference>
<evidence type="ECO:0000256" key="6">
    <source>
        <dbReference type="ARBA" id="ARBA00034115"/>
    </source>
</evidence>
<dbReference type="Gene3D" id="3.20.20.10">
    <property type="entry name" value="Alanine racemase"/>
    <property type="match status" value="2"/>
</dbReference>
<dbReference type="GO" id="GO:0033387">
    <property type="term" value="P:putrescine biosynthetic process from arginine, via ornithine"/>
    <property type="evidence" value="ECO:0007669"/>
    <property type="project" value="TreeGrafter"/>
</dbReference>
<dbReference type="PANTHER" id="PTHR11482:SF6">
    <property type="entry name" value="ORNITHINE DECARBOXYLASE 1-RELATED"/>
    <property type="match status" value="1"/>
</dbReference>
<evidence type="ECO:0000256" key="5">
    <source>
        <dbReference type="ARBA" id="ARBA00023239"/>
    </source>
</evidence>
<feature type="domain" description="Orn/DAP/Arg decarboxylase 2 C-terminal" evidence="13">
    <location>
        <begin position="276"/>
        <end position="428"/>
    </location>
</feature>
<comment type="subunit">
    <text evidence="9">Homodimer. Only the dimer is catalytically active, as the active sites are constructed of residues from both monomers.</text>
</comment>
<feature type="active site" description="Proton donor" evidence="11">
    <location>
        <position position="401"/>
    </location>
</feature>
<dbReference type="InterPro" id="IPR022653">
    <property type="entry name" value="De-COase2_pyr-phos_BS"/>
</dbReference>
<dbReference type="PRINTS" id="PR01179">
    <property type="entry name" value="ODADCRBXLASE"/>
</dbReference>
<comment type="catalytic activity">
    <reaction evidence="10">
        <text>L-ornithine + H(+) = putrescine + CO2</text>
        <dbReference type="Rhea" id="RHEA:22964"/>
        <dbReference type="ChEBI" id="CHEBI:15378"/>
        <dbReference type="ChEBI" id="CHEBI:16526"/>
        <dbReference type="ChEBI" id="CHEBI:46911"/>
        <dbReference type="ChEBI" id="CHEBI:326268"/>
        <dbReference type="EC" id="4.1.1.17"/>
    </reaction>
</comment>
<dbReference type="GO" id="GO:0004586">
    <property type="term" value="F:ornithine decarboxylase activity"/>
    <property type="evidence" value="ECO:0007669"/>
    <property type="project" value="UniProtKB-EC"/>
</dbReference>